<accession>A0A7H0VF87</accession>
<dbReference type="InterPro" id="IPR009793">
    <property type="entry name" value="DUF1361"/>
</dbReference>
<feature type="transmembrane region" description="Helical" evidence="1">
    <location>
        <begin position="28"/>
        <end position="45"/>
    </location>
</feature>
<gene>
    <name evidence="2" type="ORF">H4K34_00680</name>
</gene>
<name>A0A7H0VF87_9FLAO</name>
<keyword evidence="1" id="KW-1133">Transmembrane helix</keyword>
<keyword evidence="3" id="KW-1185">Reference proteome</keyword>
<proteinExistence type="predicted"/>
<evidence type="ECO:0000256" key="1">
    <source>
        <dbReference type="SAM" id="Phobius"/>
    </source>
</evidence>
<protein>
    <submittedName>
        <fullName evidence="2">DUF1361 domain-containing protein</fullName>
    </submittedName>
</protein>
<evidence type="ECO:0000313" key="2">
    <source>
        <dbReference type="EMBL" id="QNR24385.1"/>
    </source>
</evidence>
<feature type="transmembrane region" description="Helical" evidence="1">
    <location>
        <begin position="57"/>
        <end position="77"/>
    </location>
</feature>
<keyword evidence="1" id="KW-0812">Transmembrane</keyword>
<dbReference type="Pfam" id="PF07099">
    <property type="entry name" value="DUF1361"/>
    <property type="match status" value="1"/>
</dbReference>
<evidence type="ECO:0000313" key="3">
    <source>
        <dbReference type="Proteomes" id="UP000516305"/>
    </source>
</evidence>
<dbReference type="Proteomes" id="UP000516305">
    <property type="component" value="Chromosome"/>
</dbReference>
<sequence length="206" mass="24024">MSKKFLAFLAFTVVLSIGRPWFNPGHPAYLFILWNLFLAYLPLFFAKVTMRLSEKPILQVLGLFFWLLFFPNAPYILTDLTHLDHSHGFDWYDTLLILAAGIAGIKMAFDSLDLILIELKKLFPRISSFIWTTGFMLLAAYGIYLGRFLRFNSWDILSQHLQLFRACIDLFLHPAMYRSEWTMILIFSGFLISLKAIWPKENIQEA</sequence>
<feature type="transmembrane region" description="Helical" evidence="1">
    <location>
        <begin position="181"/>
        <end position="198"/>
    </location>
</feature>
<organism evidence="2 3">
    <name type="scientific">Croceimicrobium hydrocarbonivorans</name>
    <dbReference type="NCBI Taxonomy" id="2761580"/>
    <lineage>
        <taxon>Bacteria</taxon>
        <taxon>Pseudomonadati</taxon>
        <taxon>Bacteroidota</taxon>
        <taxon>Flavobacteriia</taxon>
        <taxon>Flavobacteriales</taxon>
        <taxon>Owenweeksiaceae</taxon>
        <taxon>Croceimicrobium</taxon>
    </lineage>
</organism>
<feature type="transmembrane region" description="Helical" evidence="1">
    <location>
        <begin position="97"/>
        <end position="117"/>
    </location>
</feature>
<dbReference type="EMBL" id="CP060139">
    <property type="protein sequence ID" value="QNR24385.1"/>
    <property type="molecule type" value="Genomic_DNA"/>
</dbReference>
<dbReference type="RefSeq" id="WP_210758912.1">
    <property type="nucleotide sequence ID" value="NZ_CP060139.1"/>
</dbReference>
<feature type="transmembrane region" description="Helical" evidence="1">
    <location>
        <begin position="129"/>
        <end position="149"/>
    </location>
</feature>
<reference evidence="2 3" key="1">
    <citation type="submission" date="2020-08" db="EMBL/GenBank/DDBJ databases">
        <title>Croceimicrobium hydrocarbonivorans gen. nov., sp. nov., a novel marine bacterium isolated from a bacterial consortium that degrades polyethylene terephthalate.</title>
        <authorList>
            <person name="Liu R."/>
        </authorList>
    </citation>
    <scope>NUCLEOTIDE SEQUENCE [LARGE SCALE GENOMIC DNA]</scope>
    <source>
        <strain evidence="2 3">A20-9</strain>
    </source>
</reference>
<dbReference type="AlphaFoldDB" id="A0A7H0VF87"/>
<keyword evidence="1" id="KW-0472">Membrane</keyword>
<dbReference type="KEGG" id="chyd:H4K34_00680"/>